<accession>A0ABQ0L9I7</accession>
<gene>
    <name evidence="2" type="ORF">MCHLO_05080</name>
</gene>
<dbReference type="Proteomes" id="UP000815677">
    <property type="component" value="Unassembled WGS sequence"/>
</dbReference>
<evidence type="ECO:0000313" key="3">
    <source>
        <dbReference type="Proteomes" id="UP000815677"/>
    </source>
</evidence>
<protein>
    <submittedName>
        <fullName evidence="2">Uncharacterized protein</fullName>
    </submittedName>
</protein>
<proteinExistence type="predicted"/>
<evidence type="ECO:0000256" key="1">
    <source>
        <dbReference type="SAM" id="MobiDB-lite"/>
    </source>
</evidence>
<feature type="region of interest" description="Disordered" evidence="1">
    <location>
        <begin position="19"/>
        <end position="54"/>
    </location>
</feature>
<dbReference type="EMBL" id="DF843838">
    <property type="protein sequence ID" value="GAT47625.1"/>
    <property type="molecule type" value="Genomic_DNA"/>
</dbReference>
<sequence>MGARALQAIYPSVTERVETPPTALHFPGPRQDTPKSLLRIPPPSSTPWTHSKPLPASLEALSERRPRTQLVSEAVSAHHHSPESKRVPSIAGIGGHEGAVLGSRSSGLRTIPTSAPHPTRLRGVIILILGSTMSLISSQDRRIKKQRPPFPPGRKTTGIANTEREPFLLPVCNSMLSKRDRCRILAPISRLGTAPAVRLKCALSFQRIR</sequence>
<organism evidence="2 3">
    <name type="scientific">Mycena chlorophos</name>
    <name type="common">Agaric fungus</name>
    <name type="synonym">Agaricus chlorophos</name>
    <dbReference type="NCBI Taxonomy" id="658473"/>
    <lineage>
        <taxon>Eukaryota</taxon>
        <taxon>Fungi</taxon>
        <taxon>Dikarya</taxon>
        <taxon>Basidiomycota</taxon>
        <taxon>Agaricomycotina</taxon>
        <taxon>Agaricomycetes</taxon>
        <taxon>Agaricomycetidae</taxon>
        <taxon>Agaricales</taxon>
        <taxon>Marasmiineae</taxon>
        <taxon>Mycenaceae</taxon>
        <taxon>Mycena</taxon>
    </lineage>
</organism>
<feature type="region of interest" description="Disordered" evidence="1">
    <location>
        <begin position="139"/>
        <end position="159"/>
    </location>
</feature>
<reference evidence="2" key="1">
    <citation type="submission" date="2014-09" db="EMBL/GenBank/DDBJ databases">
        <title>Genome sequence of the luminous mushroom Mycena chlorophos for searching fungal bioluminescence genes.</title>
        <authorList>
            <person name="Tanaka Y."/>
            <person name="Kasuga D."/>
            <person name="Oba Y."/>
            <person name="Hase S."/>
            <person name="Sato K."/>
            <person name="Oba Y."/>
            <person name="Sakakibara Y."/>
        </authorList>
    </citation>
    <scope>NUCLEOTIDE SEQUENCE</scope>
</reference>
<name>A0ABQ0L9I7_MYCCL</name>
<keyword evidence="3" id="KW-1185">Reference proteome</keyword>
<evidence type="ECO:0000313" key="2">
    <source>
        <dbReference type="EMBL" id="GAT47625.1"/>
    </source>
</evidence>